<comment type="caution">
    <text evidence="1">The sequence shown here is derived from an EMBL/GenBank/DDBJ whole genome shotgun (WGS) entry which is preliminary data.</text>
</comment>
<organism evidence="1 2">
    <name type="scientific">Coemansia aciculifera</name>
    <dbReference type="NCBI Taxonomy" id="417176"/>
    <lineage>
        <taxon>Eukaryota</taxon>
        <taxon>Fungi</taxon>
        <taxon>Fungi incertae sedis</taxon>
        <taxon>Zoopagomycota</taxon>
        <taxon>Kickxellomycotina</taxon>
        <taxon>Kickxellomycetes</taxon>
        <taxon>Kickxellales</taxon>
        <taxon>Kickxellaceae</taxon>
        <taxon>Coemansia</taxon>
    </lineage>
</organism>
<dbReference type="EMBL" id="JANBVB010000249">
    <property type="protein sequence ID" value="KAJ2895858.1"/>
    <property type="molecule type" value="Genomic_DNA"/>
</dbReference>
<gene>
    <name evidence="1" type="primary">HGT20_2</name>
    <name evidence="1" type="ORF">IWW38_002191</name>
</gene>
<keyword evidence="2" id="KW-1185">Reference proteome</keyword>
<protein>
    <submittedName>
        <fullName evidence="1">Bifunctional purine biosynthesis protein PurH</fullName>
    </submittedName>
</protein>
<dbReference type="Proteomes" id="UP001139981">
    <property type="component" value="Unassembled WGS sequence"/>
</dbReference>
<accession>A0ACC1M4Z2</accession>
<evidence type="ECO:0000313" key="2">
    <source>
        <dbReference type="Proteomes" id="UP001139981"/>
    </source>
</evidence>
<reference evidence="1" key="1">
    <citation type="submission" date="2022-07" db="EMBL/GenBank/DDBJ databases">
        <title>Phylogenomic reconstructions and comparative analyses of Kickxellomycotina fungi.</title>
        <authorList>
            <person name="Reynolds N.K."/>
            <person name="Stajich J.E."/>
            <person name="Barry K."/>
            <person name="Grigoriev I.V."/>
            <person name="Crous P."/>
            <person name="Smith M.E."/>
        </authorList>
    </citation>
    <scope>NUCLEOTIDE SEQUENCE</scope>
    <source>
        <strain evidence="1">CBS 190363</strain>
    </source>
</reference>
<sequence length="589" mass="62493">MMPGLDDNLDDSLDAVLNTDDSSISSAALAVAEEPALPQTAVYIAPENAAGSTQSFTSTKSVENRYIHRPASIRSNSGNSLDGKKAKPIILEGDESGIARADSRYSRLNRSLLLCAIAIALSSINYGWVIGSVNIPALVIEECSDGPETWTGGFPSCIPMDSIMWGLVVGLTPLGAWAGSLFSGVVADRFGRKRTLMMNNAFFVAGALISSTSTSIVQLGVGRFVSGIGCGVASNLVSTYNSEAATVRSRGFLGGFQQLMILVGLFLSQVVSIGLSAAPRWRVLFAISAGLAIFQTIVLFFVPESPKFLAKKGRMEESLAALQKLRAGLDVSLEFEDLVAVLDARAINAAIPPPTLWQVLSGKTEVDLRHLVFCVLFLMMSQQWSGAKGVMFYSTEILSSTFHLTASEKKHIPSIAQLLTIGIGGIGAVAVIIGMNILDKLGRRTVLIVSSLSTSICAALIVVGSKLDLGPLVATAMYLFNLVFQSGAGFIPYLSASELLPYDVLGSISGLAASINCLTLFIVSFTFPILDTALGPYLFTLFIATNFITFLFGVFLMPEAKGKPVSQVVAEYQGPIRLVGRLGLGNSLE</sequence>
<proteinExistence type="predicted"/>
<evidence type="ECO:0000313" key="1">
    <source>
        <dbReference type="EMBL" id="KAJ2895858.1"/>
    </source>
</evidence>
<name>A0ACC1M4Z2_9FUNG</name>